<dbReference type="CDD" id="cd00063">
    <property type="entry name" value="FN3"/>
    <property type="match status" value="1"/>
</dbReference>
<dbReference type="PROSITE" id="PS00383">
    <property type="entry name" value="TYR_PHOSPHATASE_1"/>
    <property type="match status" value="1"/>
</dbReference>
<feature type="domain" description="Tyrosine-protein phosphatase" evidence="13">
    <location>
        <begin position="414"/>
        <end position="668"/>
    </location>
</feature>
<dbReference type="FunFam" id="3.90.190.10:FF:000102">
    <property type="entry name" value="Receptor-type tyrosine-protein phosphatase"/>
    <property type="match status" value="2"/>
</dbReference>
<dbReference type="InterPro" id="IPR000242">
    <property type="entry name" value="PTP_cat"/>
</dbReference>
<name>A0A8S3ZE83_9EUPU</name>
<evidence type="ECO:0000256" key="3">
    <source>
        <dbReference type="ARBA" id="ARBA00013064"/>
    </source>
</evidence>
<sequence length="1007" mass="114963">RLAGIPGYVAAELSPAEVLKRREFILGDGKSYGGFENKALQQNSYYNIYYVALSLLNGDTTASWSQLKTPIRTVPFDSALAPPISISLDSKNMTCLNFSWTLPQGVENVLTDITLSVKKTIDDATVTTTDLPVTARSYQICNLSPFTVYTIAVTARTTDERAITSTETFTTVHNTPPTPPAPVLVSASYTTITISIEPMVLTDAPLTAYQLQVEKVINSRRKRLAEIPGYVTAQLSKENVTQKMNFIVGDDHSYSGYVNKPLDRDSFYIIHYIVISTASGVTKFSNSSLLPPVRTVPYSINLASQSDNDTTNVLMWVMIALILLTLLILLLILLYWCWKRRNRFKPYEAQEDKNTFVLPELIDDYNPEQYWSTIYDLKNSRQIIAGKDLVYRKGHVLHTNGVVTPQASLPNISFSDEFKNLPHSSDKATDNVAQQNNELNRFPHLLPYDHSLVHLRPDVSSHRTYINASFIPGYKKSSAYIAAQSPFDEDTVLDFWRLIYQNSIKTVVMITNTVEDNMVMCTQYWPDETKATFGDFLLNLVETTEYADYIIRTIAFKTSGEEQFMAVKIFEFTSWPEHGVPDDPIPFIQMRHAVRSHHQDNSGQILVHCGTGVGRTGVFIAVDALAEQYAAEGRVTVFDFVSQMRQYRPFMVRTLKQYVFVYEALFEQFHAGDTLVDFNLKDIYHGWTQKNPRTGQTYLRDQYTLLETYTRRPRRDEFKTALLEANIKKNRYLDVLPPEKYRPLLKSLGGPNSTDYINALFVDGYLMKNQFIVTQTPLSTTITDFWKLVYDYSVSTIVMVESLKNEDETCANYWSDTNAKLTEPFVVETTVAYQHDNITLRSFRILNTQHPKKPARLVMQFQFNAWARPNLTPQSKTMMMDLIDDVFSWQQKACSNRKPIIVHCQDGASHSGLFAVLAVICEKMKQDKEVDIYKTVKHCKRRRTQFIADYEQLRFCYKAAWDYMNLRMPGGTFTETLGQSKSDQLYGVASFNLSSLFDNINSEEVII</sequence>
<proteinExistence type="inferred from homology"/>
<dbReference type="InterPro" id="IPR000387">
    <property type="entry name" value="Tyr_Pase_dom"/>
</dbReference>
<evidence type="ECO:0000259" key="13">
    <source>
        <dbReference type="PROSITE" id="PS50055"/>
    </source>
</evidence>
<evidence type="ECO:0000313" key="17">
    <source>
        <dbReference type="Proteomes" id="UP000678393"/>
    </source>
</evidence>
<dbReference type="PROSITE" id="PS50853">
    <property type="entry name" value="FN3"/>
    <property type="match status" value="1"/>
</dbReference>
<evidence type="ECO:0000256" key="12">
    <source>
        <dbReference type="SAM" id="Phobius"/>
    </source>
</evidence>
<dbReference type="PANTHER" id="PTHR19134">
    <property type="entry name" value="RECEPTOR-TYPE TYROSINE-PROTEIN PHOSPHATASE"/>
    <property type="match status" value="1"/>
</dbReference>
<dbReference type="Pfam" id="PF00102">
    <property type="entry name" value="Y_phosphatase"/>
    <property type="match status" value="2"/>
</dbReference>
<keyword evidence="6" id="KW-0378">Hydrolase</keyword>
<keyword evidence="5" id="KW-0732">Signal</keyword>
<evidence type="ECO:0000256" key="11">
    <source>
        <dbReference type="ARBA" id="ARBA00051722"/>
    </source>
</evidence>
<reference evidence="16" key="1">
    <citation type="submission" date="2021-04" db="EMBL/GenBank/DDBJ databases">
        <authorList>
            <consortium name="Molecular Ecology Group"/>
        </authorList>
    </citation>
    <scope>NUCLEOTIDE SEQUENCE</scope>
</reference>
<dbReference type="Gene3D" id="2.60.40.10">
    <property type="entry name" value="Immunoglobulins"/>
    <property type="match status" value="1"/>
</dbReference>
<feature type="non-terminal residue" evidence="16">
    <location>
        <position position="1"/>
    </location>
</feature>
<evidence type="ECO:0000313" key="16">
    <source>
        <dbReference type="EMBL" id="CAG5126070.1"/>
    </source>
</evidence>
<comment type="similarity">
    <text evidence="2">Belongs to the protein-tyrosine phosphatase family.</text>
</comment>
<keyword evidence="8 12" id="KW-1133">Transmembrane helix</keyword>
<dbReference type="GO" id="GO:0004725">
    <property type="term" value="F:protein tyrosine phosphatase activity"/>
    <property type="evidence" value="ECO:0007669"/>
    <property type="project" value="UniProtKB-EC"/>
</dbReference>
<comment type="subcellular location">
    <subcellularLocation>
        <location evidence="1">Membrane</location>
        <topology evidence="1">Single-pass type I membrane protein</topology>
    </subcellularLocation>
</comment>
<dbReference type="Proteomes" id="UP000678393">
    <property type="component" value="Unassembled WGS sequence"/>
</dbReference>
<evidence type="ECO:0000256" key="5">
    <source>
        <dbReference type="ARBA" id="ARBA00022729"/>
    </source>
</evidence>
<dbReference type="AlphaFoldDB" id="A0A8S3ZE83"/>
<feature type="domain" description="Tyrosine-protein phosphatase" evidence="13">
    <location>
        <begin position="699"/>
        <end position="963"/>
    </location>
</feature>
<evidence type="ECO:0000256" key="8">
    <source>
        <dbReference type="ARBA" id="ARBA00022989"/>
    </source>
</evidence>
<dbReference type="InterPro" id="IPR003961">
    <property type="entry name" value="FN3_dom"/>
</dbReference>
<feature type="domain" description="Fibronectin type-III" evidence="15">
    <location>
        <begin position="82"/>
        <end position="178"/>
    </location>
</feature>
<keyword evidence="7" id="KW-0904">Protein phosphatase</keyword>
<comment type="catalytic activity">
    <reaction evidence="11">
        <text>O-phospho-L-tyrosyl-[protein] + H2O = L-tyrosyl-[protein] + phosphate</text>
        <dbReference type="Rhea" id="RHEA:10684"/>
        <dbReference type="Rhea" id="RHEA-COMP:10136"/>
        <dbReference type="Rhea" id="RHEA-COMP:20101"/>
        <dbReference type="ChEBI" id="CHEBI:15377"/>
        <dbReference type="ChEBI" id="CHEBI:43474"/>
        <dbReference type="ChEBI" id="CHEBI:46858"/>
        <dbReference type="ChEBI" id="CHEBI:61978"/>
        <dbReference type="EC" id="3.1.3.48"/>
    </reaction>
</comment>
<dbReference type="PROSITE" id="PS50056">
    <property type="entry name" value="TYR_PHOSPHATASE_2"/>
    <property type="match status" value="2"/>
</dbReference>
<evidence type="ECO:0000256" key="1">
    <source>
        <dbReference type="ARBA" id="ARBA00004479"/>
    </source>
</evidence>
<dbReference type="SMART" id="SM00194">
    <property type="entry name" value="PTPc"/>
    <property type="match status" value="2"/>
</dbReference>
<evidence type="ECO:0000256" key="2">
    <source>
        <dbReference type="ARBA" id="ARBA00009580"/>
    </source>
</evidence>
<organism evidence="16 17">
    <name type="scientific">Candidula unifasciata</name>
    <dbReference type="NCBI Taxonomy" id="100452"/>
    <lineage>
        <taxon>Eukaryota</taxon>
        <taxon>Metazoa</taxon>
        <taxon>Spiralia</taxon>
        <taxon>Lophotrochozoa</taxon>
        <taxon>Mollusca</taxon>
        <taxon>Gastropoda</taxon>
        <taxon>Heterobranchia</taxon>
        <taxon>Euthyneura</taxon>
        <taxon>Panpulmonata</taxon>
        <taxon>Eupulmonata</taxon>
        <taxon>Stylommatophora</taxon>
        <taxon>Helicina</taxon>
        <taxon>Helicoidea</taxon>
        <taxon>Geomitridae</taxon>
        <taxon>Candidula</taxon>
    </lineage>
</organism>
<evidence type="ECO:0000256" key="7">
    <source>
        <dbReference type="ARBA" id="ARBA00022912"/>
    </source>
</evidence>
<feature type="transmembrane region" description="Helical" evidence="12">
    <location>
        <begin position="313"/>
        <end position="338"/>
    </location>
</feature>
<keyword evidence="4 12" id="KW-0812">Transmembrane</keyword>
<keyword evidence="17" id="KW-1185">Reference proteome</keyword>
<dbReference type="InterPro" id="IPR013783">
    <property type="entry name" value="Ig-like_fold"/>
</dbReference>
<evidence type="ECO:0000259" key="14">
    <source>
        <dbReference type="PROSITE" id="PS50056"/>
    </source>
</evidence>
<feature type="domain" description="Tyrosine specific protein phosphatases" evidence="14">
    <location>
        <begin position="880"/>
        <end position="954"/>
    </location>
</feature>
<evidence type="ECO:0000256" key="4">
    <source>
        <dbReference type="ARBA" id="ARBA00022692"/>
    </source>
</evidence>
<dbReference type="EMBL" id="CAJHNH020002236">
    <property type="protein sequence ID" value="CAG5126070.1"/>
    <property type="molecule type" value="Genomic_DNA"/>
</dbReference>
<dbReference type="PRINTS" id="PR00700">
    <property type="entry name" value="PRTYPHPHTASE"/>
</dbReference>
<dbReference type="CDD" id="cd00047">
    <property type="entry name" value="PTPc"/>
    <property type="match status" value="1"/>
</dbReference>
<keyword evidence="10" id="KW-0325">Glycoprotein</keyword>
<dbReference type="InterPro" id="IPR057598">
    <property type="entry name" value="Fn3_PTPRU"/>
</dbReference>
<evidence type="ECO:0000256" key="10">
    <source>
        <dbReference type="ARBA" id="ARBA00023180"/>
    </source>
</evidence>
<evidence type="ECO:0000256" key="9">
    <source>
        <dbReference type="ARBA" id="ARBA00023136"/>
    </source>
</evidence>
<protein>
    <recommendedName>
        <fullName evidence="3">protein-tyrosine-phosphatase</fullName>
        <ecNumber evidence="3">3.1.3.48</ecNumber>
    </recommendedName>
</protein>
<dbReference type="Gene3D" id="3.90.190.10">
    <property type="entry name" value="Protein tyrosine phosphatase superfamily"/>
    <property type="match status" value="2"/>
</dbReference>
<comment type="caution">
    <text evidence="16">The sequence shown here is derived from an EMBL/GenBank/DDBJ whole genome shotgun (WGS) entry which is preliminary data.</text>
</comment>
<dbReference type="SUPFAM" id="SSF49265">
    <property type="entry name" value="Fibronectin type III"/>
    <property type="match status" value="1"/>
</dbReference>
<dbReference type="EC" id="3.1.3.48" evidence="3"/>
<evidence type="ECO:0000256" key="6">
    <source>
        <dbReference type="ARBA" id="ARBA00022801"/>
    </source>
</evidence>
<dbReference type="SUPFAM" id="SSF52799">
    <property type="entry name" value="(Phosphotyrosine protein) phosphatases II"/>
    <property type="match status" value="2"/>
</dbReference>
<dbReference type="InterPro" id="IPR029021">
    <property type="entry name" value="Prot-tyrosine_phosphatase-like"/>
</dbReference>
<keyword evidence="9 12" id="KW-0472">Membrane</keyword>
<dbReference type="Pfam" id="PF23144">
    <property type="entry name" value="Fn3_PTPRU"/>
    <property type="match status" value="2"/>
</dbReference>
<dbReference type="GO" id="GO:0016020">
    <property type="term" value="C:membrane"/>
    <property type="evidence" value="ECO:0007669"/>
    <property type="project" value="UniProtKB-SubCell"/>
</dbReference>
<feature type="domain" description="Tyrosine specific protein phosphatases" evidence="14">
    <location>
        <begin position="585"/>
        <end position="659"/>
    </location>
</feature>
<dbReference type="PANTHER" id="PTHR19134:SF562">
    <property type="entry name" value="PROTEIN-TYROSINE-PHOSPHATASE"/>
    <property type="match status" value="1"/>
</dbReference>
<dbReference type="InterPro" id="IPR050348">
    <property type="entry name" value="Protein-Tyr_Phosphatase"/>
</dbReference>
<accession>A0A8S3ZE83</accession>
<evidence type="ECO:0000259" key="15">
    <source>
        <dbReference type="PROSITE" id="PS50853"/>
    </source>
</evidence>
<dbReference type="OrthoDB" id="6058203at2759"/>
<dbReference type="InterPro" id="IPR016130">
    <property type="entry name" value="Tyr_Pase_AS"/>
</dbReference>
<dbReference type="SMART" id="SM00404">
    <property type="entry name" value="PTPc_motif"/>
    <property type="match status" value="2"/>
</dbReference>
<dbReference type="InterPro" id="IPR036116">
    <property type="entry name" value="FN3_sf"/>
</dbReference>
<dbReference type="PROSITE" id="PS50055">
    <property type="entry name" value="TYR_PHOSPHATASE_PTP"/>
    <property type="match status" value="2"/>
</dbReference>
<gene>
    <name evidence="16" type="ORF">CUNI_LOCUS11628</name>
</gene>
<dbReference type="InterPro" id="IPR003595">
    <property type="entry name" value="Tyr_Pase_cat"/>
</dbReference>